<dbReference type="InterPro" id="IPR006626">
    <property type="entry name" value="PbH1"/>
</dbReference>
<name>A0A4R6VN04_9HYPH</name>
<dbReference type="AlphaFoldDB" id="A0A4R6VN04"/>
<dbReference type="SUPFAM" id="SSF51126">
    <property type="entry name" value="Pectin lyase-like"/>
    <property type="match status" value="1"/>
</dbReference>
<sequence>MGAFMVDTIDSALRDNNTLGDPGSGDYKVKKGPLRTVLKRIEASAGIGAVAVATKTELDAITDKADNAPGFVVGDSTASNNGQYTWDDSGSAWVKVRDLPDTATILESVAGTNDVTANVATGVNPAAVSLFVLTPTNTNTGAMTLTIEGETAQDFKTYAGDDFASGAIVAGRAYLVFDTGSEYRALNDDRILPFRGAYAAPTTYSLGDLAENGGSIWYSLQDDNTGNTPSEGAYWTEFLPGVTVADGSVTTAKLADNSVTNAKLTAAHSLALSHTVADRTALKALDTARYNVAFVQGVSGGLFVWDSSDLSTEVTADTEEGVYVAPTADATGASGAWVRVIENAINVKWFGAVGDGVTDDTNAIQAALDTGLNIYIPETENGFLVSTLDLLNNQEIRGAGKWKKGLVGDGTGPVLQIGDGTGSIRSNVISRLKIENTGAECINGDFAPNLTIEGCEIRCSGAHAINLKLCYRLIVQDNYILTSGAYTALRALNNCNGGVFFKNTITGGSAGRAIQIGQSQGVRVDNNIIETSLDGIWIASTSDTGDGNCNGVTLTNNYIEQCSTPFVLSKVYTIFGLTMKSNYVGNAATTTIATRVACVQHGRIKGGSITDNAFYLDSGGSEDLLHVYLPLTSANIVDMEWQRNYVENAATNLTKLGTYASNGGANNDVGANSYYDFGDGELPNKRVFISPALKADVSTGDIEWTEIGEYNWGGEIESVEIIDAVGSLTGCNVALGDSANFQVNVSQVDISTLTFTRGKTDLTVAGNSIDTRASGYNRYKVIAGTGTGSFRIKITYRAN</sequence>
<evidence type="ECO:0000313" key="2">
    <source>
        <dbReference type="Proteomes" id="UP000295391"/>
    </source>
</evidence>
<dbReference type="InterPro" id="IPR012334">
    <property type="entry name" value="Pectin_lyas_fold"/>
</dbReference>
<proteinExistence type="predicted"/>
<dbReference type="InterPro" id="IPR011050">
    <property type="entry name" value="Pectin_lyase_fold/virulence"/>
</dbReference>
<evidence type="ECO:0000313" key="1">
    <source>
        <dbReference type="EMBL" id="TDQ63560.1"/>
    </source>
</evidence>
<comment type="caution">
    <text evidence="1">The sequence shown here is derived from an EMBL/GenBank/DDBJ whole genome shotgun (WGS) entry which is preliminary data.</text>
</comment>
<dbReference type="EMBL" id="SNYR01000002">
    <property type="protein sequence ID" value="TDQ63560.1"/>
    <property type="molecule type" value="Genomic_DNA"/>
</dbReference>
<reference evidence="1 2" key="1">
    <citation type="submission" date="2019-03" db="EMBL/GenBank/DDBJ databases">
        <title>Genomic Encyclopedia of Type Strains, Phase III (KMG-III): the genomes of soil and plant-associated and newly described type strains.</title>
        <authorList>
            <person name="Whitman W."/>
        </authorList>
    </citation>
    <scope>NUCLEOTIDE SEQUENCE [LARGE SCALE GENOMIC DNA]</scope>
    <source>
        <strain evidence="1 2">CGMCC 1.7002</strain>
    </source>
</reference>
<gene>
    <name evidence="1" type="ORF">ATL17_1566</name>
</gene>
<keyword evidence="1" id="KW-0456">Lyase</keyword>
<protein>
    <submittedName>
        <fullName evidence="1">Pectate lyase-like protein</fullName>
    </submittedName>
</protein>
<organism evidence="1 2">
    <name type="scientific">Maritalea mobilis</name>
    <dbReference type="NCBI Taxonomy" id="483324"/>
    <lineage>
        <taxon>Bacteria</taxon>
        <taxon>Pseudomonadati</taxon>
        <taxon>Pseudomonadota</taxon>
        <taxon>Alphaproteobacteria</taxon>
        <taxon>Hyphomicrobiales</taxon>
        <taxon>Devosiaceae</taxon>
        <taxon>Maritalea</taxon>
    </lineage>
</organism>
<accession>A0A4R6VN04</accession>
<keyword evidence="2" id="KW-1185">Reference proteome</keyword>
<dbReference type="Gene3D" id="2.160.20.10">
    <property type="entry name" value="Single-stranded right-handed beta-helix, Pectin lyase-like"/>
    <property type="match status" value="1"/>
</dbReference>
<dbReference type="OrthoDB" id="7779280at2"/>
<dbReference type="Proteomes" id="UP000295391">
    <property type="component" value="Unassembled WGS sequence"/>
</dbReference>
<dbReference type="GO" id="GO:0016829">
    <property type="term" value="F:lyase activity"/>
    <property type="evidence" value="ECO:0007669"/>
    <property type="project" value="UniProtKB-KW"/>
</dbReference>
<dbReference type="SMART" id="SM00710">
    <property type="entry name" value="PbH1"/>
    <property type="match status" value="4"/>
</dbReference>